<dbReference type="Pfam" id="PF00622">
    <property type="entry name" value="SPRY"/>
    <property type="match status" value="1"/>
</dbReference>
<feature type="compositionally biased region" description="Low complexity" evidence="4">
    <location>
        <begin position="781"/>
        <end position="798"/>
    </location>
</feature>
<dbReference type="InParanoid" id="A0A1C7N375"/>
<evidence type="ECO:0000256" key="3">
    <source>
        <dbReference type="ARBA" id="ARBA00022833"/>
    </source>
</evidence>
<dbReference type="Gene3D" id="2.60.120.920">
    <property type="match status" value="1"/>
</dbReference>
<organism evidence="6 7">
    <name type="scientific">Choanephora cucurbitarum</name>
    <dbReference type="NCBI Taxonomy" id="101091"/>
    <lineage>
        <taxon>Eukaryota</taxon>
        <taxon>Fungi</taxon>
        <taxon>Fungi incertae sedis</taxon>
        <taxon>Mucoromycota</taxon>
        <taxon>Mucoromycotina</taxon>
        <taxon>Mucoromycetes</taxon>
        <taxon>Mucorales</taxon>
        <taxon>Mucorineae</taxon>
        <taxon>Choanephoraceae</taxon>
        <taxon>Choanephoroideae</taxon>
        <taxon>Choanephora</taxon>
    </lineage>
</organism>
<dbReference type="InterPro" id="IPR043136">
    <property type="entry name" value="B30.2/SPRY_sf"/>
</dbReference>
<keyword evidence="3" id="KW-0862">Zinc</keyword>
<dbReference type="InterPro" id="IPR013333">
    <property type="entry name" value="Ryan_recept"/>
</dbReference>
<reference evidence="6 7" key="1">
    <citation type="submission" date="2016-03" db="EMBL/GenBank/DDBJ databases">
        <title>Choanephora cucurbitarum.</title>
        <authorList>
            <person name="Min B."/>
            <person name="Park H."/>
            <person name="Park J.-H."/>
            <person name="Shin H.-D."/>
            <person name="Choi I.-G."/>
        </authorList>
    </citation>
    <scope>NUCLEOTIDE SEQUENCE [LARGE SCALE GENOMIC DNA]</scope>
    <source>
        <strain evidence="6 7">KUS-F28377</strain>
    </source>
</reference>
<keyword evidence="7" id="KW-1185">Reference proteome</keyword>
<dbReference type="PRINTS" id="PR00795">
    <property type="entry name" value="RYANODINER"/>
</dbReference>
<dbReference type="InterPro" id="IPR003877">
    <property type="entry name" value="SPRY_dom"/>
</dbReference>
<feature type="region of interest" description="Disordered" evidence="4">
    <location>
        <begin position="774"/>
        <end position="798"/>
    </location>
</feature>
<dbReference type="PROSITE" id="PS50188">
    <property type="entry name" value="B302_SPRY"/>
    <property type="match status" value="1"/>
</dbReference>
<evidence type="ECO:0000256" key="4">
    <source>
        <dbReference type="SAM" id="MobiDB-lite"/>
    </source>
</evidence>
<keyword evidence="2" id="KW-0863">Zinc-finger</keyword>
<dbReference type="GO" id="GO:0005219">
    <property type="term" value="F:ryanodine-sensitive calcium-release channel activity"/>
    <property type="evidence" value="ECO:0007669"/>
    <property type="project" value="InterPro"/>
</dbReference>
<dbReference type="InterPro" id="IPR011989">
    <property type="entry name" value="ARM-like"/>
</dbReference>
<dbReference type="Gene3D" id="1.25.10.10">
    <property type="entry name" value="Leucine-rich Repeat Variant"/>
    <property type="match status" value="2"/>
</dbReference>
<proteinExistence type="predicted"/>
<dbReference type="InterPro" id="IPR001870">
    <property type="entry name" value="B30.2/SPRY"/>
</dbReference>
<dbReference type="InterPro" id="IPR000225">
    <property type="entry name" value="Armadillo"/>
</dbReference>
<keyword evidence="1" id="KW-0479">Metal-binding</keyword>
<feature type="region of interest" description="Disordered" evidence="4">
    <location>
        <begin position="553"/>
        <end position="573"/>
    </location>
</feature>
<comment type="caution">
    <text evidence="6">The sequence shown here is derived from an EMBL/GenBank/DDBJ whole genome shotgun (WGS) entry which is preliminary data.</text>
</comment>
<evidence type="ECO:0000313" key="7">
    <source>
        <dbReference type="Proteomes" id="UP000093000"/>
    </source>
</evidence>
<dbReference type="SUPFAM" id="SSF49899">
    <property type="entry name" value="Concanavalin A-like lectins/glucanases"/>
    <property type="match status" value="1"/>
</dbReference>
<evidence type="ECO:0000259" key="5">
    <source>
        <dbReference type="PROSITE" id="PS50188"/>
    </source>
</evidence>
<dbReference type="InterPro" id="IPR045129">
    <property type="entry name" value="RNF123/RKP/RSPRY1"/>
</dbReference>
<dbReference type="InterPro" id="IPR016024">
    <property type="entry name" value="ARM-type_fold"/>
</dbReference>
<feature type="domain" description="B30.2/SPRY" evidence="5">
    <location>
        <begin position="941"/>
        <end position="1133"/>
    </location>
</feature>
<evidence type="ECO:0000313" key="6">
    <source>
        <dbReference type="EMBL" id="OBZ83531.1"/>
    </source>
</evidence>
<dbReference type="SMART" id="SM00185">
    <property type="entry name" value="ARM"/>
    <property type="match status" value="3"/>
</dbReference>
<dbReference type="SMART" id="SM00449">
    <property type="entry name" value="SPRY"/>
    <property type="match status" value="1"/>
</dbReference>
<dbReference type="GO" id="GO:0004842">
    <property type="term" value="F:ubiquitin-protein transferase activity"/>
    <property type="evidence" value="ECO:0007669"/>
    <property type="project" value="InterPro"/>
</dbReference>
<name>A0A1C7N375_9FUNG</name>
<dbReference type="PANTHER" id="PTHR13363:SF5">
    <property type="entry name" value="E3 UBIQUITIN-PROTEIN LIGASE RNF123"/>
    <property type="match status" value="1"/>
</dbReference>
<dbReference type="STRING" id="101091.A0A1C7N375"/>
<dbReference type="GO" id="GO:0008270">
    <property type="term" value="F:zinc ion binding"/>
    <property type="evidence" value="ECO:0007669"/>
    <property type="project" value="UniProtKB-KW"/>
</dbReference>
<protein>
    <recommendedName>
        <fullName evidence="5">B30.2/SPRY domain-containing protein</fullName>
    </recommendedName>
</protein>
<dbReference type="Proteomes" id="UP000093000">
    <property type="component" value="Unassembled WGS sequence"/>
</dbReference>
<feature type="region of interest" description="Disordered" evidence="4">
    <location>
        <begin position="822"/>
        <end position="865"/>
    </location>
</feature>
<accession>A0A1C7N375</accession>
<dbReference type="InterPro" id="IPR013320">
    <property type="entry name" value="ConA-like_dom_sf"/>
</dbReference>
<dbReference type="PANTHER" id="PTHR13363">
    <property type="entry name" value="RING FINGER AND SRY DOMAIN-CONTAINING"/>
    <property type="match status" value="1"/>
</dbReference>
<dbReference type="OrthoDB" id="2967263at2759"/>
<feature type="compositionally biased region" description="Basic and acidic residues" evidence="4">
    <location>
        <begin position="830"/>
        <end position="843"/>
    </location>
</feature>
<dbReference type="GO" id="GO:0051603">
    <property type="term" value="P:proteolysis involved in protein catabolic process"/>
    <property type="evidence" value="ECO:0007669"/>
    <property type="project" value="TreeGrafter"/>
</dbReference>
<dbReference type="EMBL" id="LUGH01000646">
    <property type="protein sequence ID" value="OBZ83531.1"/>
    <property type="molecule type" value="Genomic_DNA"/>
</dbReference>
<feature type="compositionally biased region" description="Basic and acidic residues" evidence="4">
    <location>
        <begin position="855"/>
        <end position="864"/>
    </location>
</feature>
<gene>
    <name evidence="6" type="ORF">A0J61_08424</name>
</gene>
<sequence>MNPDKKPSSLITDELSTTACFLSGLAVVLMGYSVYSHLKTLHEHSNPKKNSGRNGAKLEDSIQLKSLAYLIQSHNVNIQSSSTKIILERAMTATYLPRIVAACDKSQPIETRSKALPALQLLTRKENNKAALLEAGALSVLVDALKCTDPEMKEVTQRYVAVAICDLIQGNGLDINKQLTLKLGVLEPIKRILSSDQIRNNELKYWTLMILYQISLSVEPLPRVLIDYGFVSLLAKMARMTYGNTNMPKFCMQSLVRITSNVEANEAKRVLTELMEYDIVDLISNCLRGDDVELIYWAAGLMHEFVLKDVDADRFRKIKGIHTILAGLLSAEEMYISRVILRTIKFMAFGQDSFRGDMVQSGIVKKIMHCLSLDDEDVRYWAILCLHVFAGQFESHEDIVSAPEFDILIDLASSPKIKVSIFISDILSLICCVSSNHTFMESNLNSIVRTLNALLIEGELDVQYNAAAAIFNVMTMTYTFSCKIRDTCFDNLIRQCVSGSHERIQLTYPFLLPQVNHDITQPLIDTIEGITDSLLPIIIAQALMNATMQSQERANSSNWKKKKEEQTASLDQSIDSQQMLERAQLPRQNMLCDDIRFLFDTSVPFSQRGPMLDQFELSASVREQLVGALAALNILAENDQIISYLVTGQNKKYSSSSVLDVADDIAIGIDDMDTSIYRCMMKARKEDREVSNELLIASLHTLPKSICAWITALVRLSLYPALDHWASLFFHQHPLDRINQLKADRLYEELVQWVCRYAELPTRSSLQARFRRNNDAQDHPNSNSNEDNSSSDSFSNDNSTVGCTGLTSVYRQKDGQETNHYVSNVSENSDASKDENGFNRKETQPASVYPLPTRKQTDSFDQGKRTKRKGLSAYALGLLNSISRYGNLFTSTTSNMIIHESNFARFAILLWRDMRAPSLFEKKLYLFYSRLVLTYCSHYIASELQTRKENHVRVGNHPAFVEIDLVSRSKYCLINYENRLQVRNNSWTFETVKATHCVPPRMDRKGSHKYAYEIVLESDGLMQVGWATEQFEFDPEGGQGVGDDVYSYGYDGDRAKKWHGRYTSVKTSYGFKWSEGDIITCAIDLDIGEIRYYKNGVDMGTAFSNVSSSQAWYPALSLSTGQQCRFQFGGSMDRLKYLPKNYIPVSLLAHQSSMSMELPPPRFSRLESTSLEVTQGLEENETIELASILEGSGNRMVENPGLIEPNIRPVDGVPFPTPKTILDASIVVDQNNLQQYTLSLECVDSYRKSLPSLYFEVTIGFLHHSYEPISSDNFIFGLKGLHVASAVYFEYDKANHTCHLVLESSYSNPIHIQLEDGDIAGMLYIQRTNEVGLTLNGKLKALVDLEGHLDIIPYMPFATGVEKYEINYGQRLYEWKTANSVGADQSVFQYLSQLL</sequence>
<dbReference type="SUPFAM" id="SSF48371">
    <property type="entry name" value="ARM repeat"/>
    <property type="match status" value="1"/>
</dbReference>
<evidence type="ECO:0000256" key="2">
    <source>
        <dbReference type="ARBA" id="ARBA00022771"/>
    </source>
</evidence>
<evidence type="ECO:0000256" key="1">
    <source>
        <dbReference type="ARBA" id="ARBA00022723"/>
    </source>
</evidence>
<dbReference type="GO" id="GO:0005737">
    <property type="term" value="C:cytoplasm"/>
    <property type="evidence" value="ECO:0007669"/>
    <property type="project" value="TreeGrafter"/>
</dbReference>